<evidence type="ECO:0000313" key="3">
    <source>
        <dbReference type="Proteomes" id="UP000620124"/>
    </source>
</evidence>
<sequence>MLRSHVPPSSPQSSSELPCQPCLTPHSPVPVSVPSPPPLPMQARRDHIAPVFDPHAPHTLPKYFSDLEFLFLRSHVTTDSEKKYHATRFLELDEQEFWECVPEFADPAASFAEFTAAIYRLYPEADPDRRHSRADLEALVSESSRLPSLSRPAYQRYPLRPGIQSSSSLRARPRL</sequence>
<comment type="caution">
    <text evidence="2">The sequence shown here is derived from an EMBL/GenBank/DDBJ whole genome shotgun (WGS) entry which is preliminary data.</text>
</comment>
<gene>
    <name evidence="2" type="ORF">MVEN_00064800</name>
</gene>
<feature type="compositionally biased region" description="Low complexity" evidence="1">
    <location>
        <begin position="11"/>
        <end position="26"/>
    </location>
</feature>
<proteinExistence type="predicted"/>
<evidence type="ECO:0000313" key="2">
    <source>
        <dbReference type="EMBL" id="KAF7372065.1"/>
    </source>
</evidence>
<dbReference type="Proteomes" id="UP000620124">
    <property type="component" value="Unassembled WGS sequence"/>
</dbReference>
<protein>
    <submittedName>
        <fullName evidence="2">Uncharacterized protein</fullName>
    </submittedName>
</protein>
<feature type="region of interest" description="Disordered" evidence="1">
    <location>
        <begin position="1"/>
        <end position="39"/>
    </location>
</feature>
<organism evidence="2 3">
    <name type="scientific">Mycena venus</name>
    <dbReference type="NCBI Taxonomy" id="2733690"/>
    <lineage>
        <taxon>Eukaryota</taxon>
        <taxon>Fungi</taxon>
        <taxon>Dikarya</taxon>
        <taxon>Basidiomycota</taxon>
        <taxon>Agaricomycotina</taxon>
        <taxon>Agaricomycetes</taxon>
        <taxon>Agaricomycetidae</taxon>
        <taxon>Agaricales</taxon>
        <taxon>Marasmiineae</taxon>
        <taxon>Mycenaceae</taxon>
        <taxon>Mycena</taxon>
    </lineage>
</organism>
<name>A0A8H6ZAB1_9AGAR</name>
<evidence type="ECO:0000256" key="1">
    <source>
        <dbReference type="SAM" id="MobiDB-lite"/>
    </source>
</evidence>
<keyword evidence="3" id="KW-1185">Reference proteome</keyword>
<reference evidence="2" key="1">
    <citation type="submission" date="2020-05" db="EMBL/GenBank/DDBJ databases">
        <title>Mycena genomes resolve the evolution of fungal bioluminescence.</title>
        <authorList>
            <person name="Tsai I.J."/>
        </authorList>
    </citation>
    <scope>NUCLEOTIDE SEQUENCE</scope>
    <source>
        <strain evidence="2">CCC161011</strain>
    </source>
</reference>
<accession>A0A8H6ZAB1</accession>
<dbReference type="OrthoDB" id="3252634at2759"/>
<dbReference type="AlphaFoldDB" id="A0A8H6ZAB1"/>
<feature type="compositionally biased region" description="Pro residues" evidence="1">
    <location>
        <begin position="27"/>
        <end position="39"/>
    </location>
</feature>
<dbReference type="EMBL" id="JACAZI010000001">
    <property type="protein sequence ID" value="KAF7372065.1"/>
    <property type="molecule type" value="Genomic_DNA"/>
</dbReference>